<dbReference type="GO" id="GO:0005524">
    <property type="term" value="F:ATP binding"/>
    <property type="evidence" value="ECO:0007669"/>
    <property type="project" value="UniProtKB-KW"/>
</dbReference>
<keyword evidence="3" id="KW-0347">Helicase</keyword>
<evidence type="ECO:0000313" key="5">
    <source>
        <dbReference type="EnsemblMetazoa" id="XP_016658495.1"/>
    </source>
</evidence>
<protein>
    <submittedName>
        <fullName evidence="5">Uncharacterized protein</fullName>
    </submittedName>
</protein>
<dbReference type="InterPro" id="IPR050474">
    <property type="entry name" value="Hel308_SKI2-like"/>
</dbReference>
<dbReference type="PANTHER" id="PTHR47961:SF12">
    <property type="entry name" value="HELICASE POLQ-LIKE"/>
    <property type="match status" value="1"/>
</dbReference>
<reference evidence="6" key="1">
    <citation type="submission" date="2010-06" db="EMBL/GenBank/DDBJ databases">
        <authorList>
            <person name="Jiang H."/>
            <person name="Abraham K."/>
            <person name="Ali S."/>
            <person name="Alsbrooks S.L."/>
            <person name="Anim B.N."/>
            <person name="Anosike U.S."/>
            <person name="Attaway T."/>
            <person name="Bandaranaike D.P."/>
            <person name="Battles P.K."/>
            <person name="Bell S.N."/>
            <person name="Bell A.V."/>
            <person name="Beltran B."/>
            <person name="Bickham C."/>
            <person name="Bustamante Y."/>
            <person name="Caleb T."/>
            <person name="Canada A."/>
            <person name="Cardenas V."/>
            <person name="Carter K."/>
            <person name="Chacko J."/>
            <person name="Chandrabose M.N."/>
            <person name="Chavez D."/>
            <person name="Chavez A."/>
            <person name="Chen L."/>
            <person name="Chu H.-S."/>
            <person name="Claassen K.J."/>
            <person name="Cockrell R."/>
            <person name="Collins M."/>
            <person name="Cooper J.A."/>
            <person name="Cree A."/>
            <person name="Curry S.M."/>
            <person name="Da Y."/>
            <person name="Dao M.D."/>
            <person name="Das B."/>
            <person name="Davila M.-L."/>
            <person name="Davy-Carroll L."/>
            <person name="Denson S."/>
            <person name="Dinh H."/>
            <person name="Ebong V.E."/>
            <person name="Edwards J.R."/>
            <person name="Egan A."/>
            <person name="El-Daye J."/>
            <person name="Escobedo L."/>
            <person name="Fernandez S."/>
            <person name="Fernando P.R."/>
            <person name="Flagg N."/>
            <person name="Forbes L.D."/>
            <person name="Fowler R.G."/>
            <person name="Fu Q."/>
            <person name="Gabisi R.A."/>
            <person name="Ganer J."/>
            <person name="Garbino Pronczuk A."/>
            <person name="Garcia R.M."/>
            <person name="Garner T."/>
            <person name="Garrett T.E."/>
            <person name="Gonzalez D.A."/>
            <person name="Hamid H."/>
            <person name="Hawkins E.S."/>
            <person name="Hirani K."/>
            <person name="Hogues M.E."/>
            <person name="Hollins B."/>
            <person name="Hsiao C.-H."/>
            <person name="Jabil R."/>
            <person name="James M.L."/>
            <person name="Jhangiani S.N."/>
            <person name="Johnson B."/>
            <person name="Johnson Q."/>
            <person name="Joshi V."/>
            <person name="Kalu J.B."/>
            <person name="Kam C."/>
            <person name="Kashfia A."/>
            <person name="Keebler J."/>
            <person name="Kisamo H."/>
            <person name="Kovar C.L."/>
            <person name="Lago L.A."/>
            <person name="Lai C.-Y."/>
            <person name="Laidlaw J."/>
            <person name="Lara F."/>
            <person name="Le T.-K."/>
            <person name="Lee S.L."/>
            <person name="Legall F.H."/>
            <person name="Lemon S.J."/>
            <person name="Lewis L.R."/>
            <person name="Li B."/>
            <person name="Liu Y."/>
            <person name="Liu Y.-S."/>
            <person name="Lopez J."/>
            <person name="Lozado R.J."/>
            <person name="Lu J."/>
            <person name="Madu R.C."/>
            <person name="Maheshwari M."/>
            <person name="Maheshwari R."/>
            <person name="Malloy K."/>
            <person name="Martinez E."/>
            <person name="Mathew T."/>
            <person name="Mercado I.C."/>
            <person name="Mercado C."/>
            <person name="Meyer B."/>
            <person name="Montgomery K."/>
            <person name="Morgan M.B."/>
            <person name="Munidasa M."/>
            <person name="Nazareth L.V."/>
            <person name="Nelson J."/>
            <person name="Ng B.M."/>
            <person name="Nguyen N.B."/>
            <person name="Nguyen P.Q."/>
            <person name="Nguyen T."/>
            <person name="Obregon M."/>
            <person name="Okwuonu G.O."/>
            <person name="Onwere C.G."/>
            <person name="Orozco G."/>
            <person name="Parra A."/>
            <person name="Patel S."/>
            <person name="Patil S."/>
            <person name="Perez A."/>
            <person name="Perez Y."/>
            <person name="Pham C."/>
            <person name="Primus E.L."/>
            <person name="Pu L.-L."/>
            <person name="Puazo M."/>
            <person name="Qin X."/>
            <person name="Quiroz J.B."/>
            <person name="Reese J."/>
            <person name="Richards S."/>
            <person name="Rives C.M."/>
            <person name="Robberts R."/>
            <person name="Ruiz S.J."/>
            <person name="Ruiz M.J."/>
            <person name="Santibanez J."/>
            <person name="Schneider B.W."/>
            <person name="Sisson I."/>
            <person name="Smith M."/>
            <person name="Sodergren E."/>
            <person name="Song X.-Z."/>
            <person name="Song B.B."/>
            <person name="Summersgill H."/>
            <person name="Thelus R."/>
            <person name="Thornton R.D."/>
            <person name="Trejos Z.Y."/>
            <person name="Usmani K."/>
            <person name="Vattathil S."/>
            <person name="Villasana D."/>
            <person name="Walker D.L."/>
            <person name="Wang S."/>
            <person name="Wang K."/>
            <person name="White C.S."/>
            <person name="Williams A.C."/>
            <person name="Williamson J."/>
            <person name="Wilson K."/>
            <person name="Woghiren I.O."/>
            <person name="Woodworth J.R."/>
            <person name="Worley K.C."/>
            <person name="Wright R.A."/>
            <person name="Wu W."/>
            <person name="Young L."/>
            <person name="Zhang L."/>
            <person name="Zhang J."/>
            <person name="Zhu Y."/>
            <person name="Muzny D.M."/>
            <person name="Weinstock G."/>
            <person name="Gibbs R.A."/>
        </authorList>
    </citation>
    <scope>NUCLEOTIDE SEQUENCE [LARGE SCALE GENOMIC DNA]</scope>
    <source>
        <strain evidence="6">LSR1</strain>
    </source>
</reference>
<dbReference type="RefSeq" id="XP_016658495.1">
    <property type="nucleotide sequence ID" value="XM_016803006.2"/>
</dbReference>
<dbReference type="GeneID" id="107883296"/>
<name>A0A8R2D2L8_ACYPI</name>
<dbReference type="Gene3D" id="3.40.50.300">
    <property type="entry name" value="P-loop containing nucleotide triphosphate hydrolases"/>
    <property type="match status" value="1"/>
</dbReference>
<sequence length="91" mass="10219">MRLLDGKHYSDEETKVKLNQKEELYKALKEEGDGKVCPLLSRSIIFEVAYHNSVLTSAERKLIEEAFLDGILKCICCASTLAAGVNFQPKE</sequence>
<organism evidence="5 6">
    <name type="scientific">Acyrthosiphon pisum</name>
    <name type="common">Pea aphid</name>
    <dbReference type="NCBI Taxonomy" id="7029"/>
    <lineage>
        <taxon>Eukaryota</taxon>
        <taxon>Metazoa</taxon>
        <taxon>Ecdysozoa</taxon>
        <taxon>Arthropoda</taxon>
        <taxon>Hexapoda</taxon>
        <taxon>Insecta</taxon>
        <taxon>Pterygota</taxon>
        <taxon>Neoptera</taxon>
        <taxon>Paraneoptera</taxon>
        <taxon>Hemiptera</taxon>
        <taxon>Sternorrhyncha</taxon>
        <taxon>Aphidomorpha</taxon>
        <taxon>Aphidoidea</taxon>
        <taxon>Aphididae</taxon>
        <taxon>Macrosiphini</taxon>
        <taxon>Acyrthosiphon</taxon>
    </lineage>
</organism>
<dbReference type="KEGG" id="api:107883296"/>
<keyword evidence="2" id="KW-0378">Hydrolase</keyword>
<dbReference type="Proteomes" id="UP000007819">
    <property type="component" value="Chromosome A1"/>
</dbReference>
<evidence type="ECO:0000313" key="6">
    <source>
        <dbReference type="Proteomes" id="UP000007819"/>
    </source>
</evidence>
<reference evidence="5" key="2">
    <citation type="submission" date="2022-06" db="UniProtKB">
        <authorList>
            <consortium name="EnsemblMetazoa"/>
        </authorList>
    </citation>
    <scope>IDENTIFICATION</scope>
</reference>
<dbReference type="GO" id="GO:0016787">
    <property type="term" value="F:hydrolase activity"/>
    <property type="evidence" value="ECO:0007669"/>
    <property type="project" value="UniProtKB-KW"/>
</dbReference>
<dbReference type="AlphaFoldDB" id="A0A8R2D2L8"/>
<dbReference type="PANTHER" id="PTHR47961">
    <property type="entry name" value="DNA POLYMERASE THETA, PUTATIVE (AFU_ORTHOLOGUE AFUA_1G05260)-RELATED"/>
    <property type="match status" value="1"/>
</dbReference>
<evidence type="ECO:0000256" key="2">
    <source>
        <dbReference type="ARBA" id="ARBA00022801"/>
    </source>
</evidence>
<evidence type="ECO:0000256" key="4">
    <source>
        <dbReference type="ARBA" id="ARBA00022840"/>
    </source>
</evidence>
<keyword evidence="6" id="KW-1185">Reference proteome</keyword>
<accession>A0A8R2D2L8</accession>
<keyword evidence="1" id="KW-0547">Nucleotide-binding</keyword>
<dbReference type="GO" id="GO:0004386">
    <property type="term" value="F:helicase activity"/>
    <property type="evidence" value="ECO:0007669"/>
    <property type="project" value="UniProtKB-KW"/>
</dbReference>
<dbReference type="SUPFAM" id="SSF52540">
    <property type="entry name" value="P-loop containing nucleoside triphosphate hydrolases"/>
    <property type="match status" value="1"/>
</dbReference>
<evidence type="ECO:0000256" key="3">
    <source>
        <dbReference type="ARBA" id="ARBA00022806"/>
    </source>
</evidence>
<proteinExistence type="predicted"/>
<dbReference type="OrthoDB" id="2320933at2759"/>
<dbReference type="InterPro" id="IPR027417">
    <property type="entry name" value="P-loop_NTPase"/>
</dbReference>
<evidence type="ECO:0000256" key="1">
    <source>
        <dbReference type="ARBA" id="ARBA00022741"/>
    </source>
</evidence>
<keyword evidence="4" id="KW-0067">ATP-binding</keyword>
<dbReference type="EnsemblMetazoa" id="XM_016803006.2">
    <property type="protein sequence ID" value="XP_016658495.1"/>
    <property type="gene ID" value="LOC107883296"/>
</dbReference>